<dbReference type="InterPro" id="IPR013766">
    <property type="entry name" value="Thioredoxin_domain"/>
</dbReference>
<dbReference type="GO" id="GO:0016209">
    <property type="term" value="F:antioxidant activity"/>
    <property type="evidence" value="ECO:0007669"/>
    <property type="project" value="InterPro"/>
</dbReference>
<dbReference type="RefSeq" id="WP_131776944.1">
    <property type="nucleotide sequence ID" value="NZ_BMOB01000006.1"/>
</dbReference>
<dbReference type="InterPro" id="IPR036249">
    <property type="entry name" value="Thioredoxin-like_sf"/>
</dbReference>
<reference evidence="2" key="1">
    <citation type="journal article" date="2014" name="Int. J. Syst. Evol. Microbiol.">
        <title>Complete genome sequence of Corynebacterium casei LMG S-19264T (=DSM 44701T), isolated from a smear-ripened cheese.</title>
        <authorList>
            <consortium name="US DOE Joint Genome Institute (JGI-PGF)"/>
            <person name="Walter F."/>
            <person name="Albersmeier A."/>
            <person name="Kalinowski J."/>
            <person name="Ruckert C."/>
        </authorList>
    </citation>
    <scope>NUCLEOTIDE SEQUENCE</scope>
    <source>
        <strain evidence="2">JCM 13919</strain>
    </source>
</reference>
<dbReference type="CDD" id="cd02966">
    <property type="entry name" value="TlpA_like_family"/>
    <property type="match status" value="1"/>
</dbReference>
<protein>
    <submittedName>
        <fullName evidence="2">Thiol-disulfide oxidoreductase</fullName>
    </submittedName>
</protein>
<keyword evidence="3" id="KW-1185">Reference proteome</keyword>
<dbReference type="Pfam" id="PF00578">
    <property type="entry name" value="AhpC-TSA"/>
    <property type="match status" value="1"/>
</dbReference>
<name>A0A917JVT3_9GAMM</name>
<organism evidence="2 3">
    <name type="scientific">Legionella impletisoli</name>
    <dbReference type="NCBI Taxonomy" id="343510"/>
    <lineage>
        <taxon>Bacteria</taxon>
        <taxon>Pseudomonadati</taxon>
        <taxon>Pseudomonadota</taxon>
        <taxon>Gammaproteobacteria</taxon>
        <taxon>Legionellales</taxon>
        <taxon>Legionellaceae</taxon>
        <taxon>Legionella</taxon>
    </lineage>
</organism>
<evidence type="ECO:0000313" key="2">
    <source>
        <dbReference type="EMBL" id="GGI87063.1"/>
    </source>
</evidence>
<proteinExistence type="predicted"/>
<dbReference type="OrthoDB" id="9796554at2"/>
<dbReference type="AlphaFoldDB" id="A0A917JVT3"/>
<dbReference type="PANTHER" id="PTHR42852:SF13">
    <property type="entry name" value="PROTEIN DIPZ"/>
    <property type="match status" value="1"/>
</dbReference>
<comment type="caution">
    <text evidence="2">The sequence shown here is derived from an EMBL/GenBank/DDBJ whole genome shotgun (WGS) entry which is preliminary data.</text>
</comment>
<dbReference type="EMBL" id="BMOB01000006">
    <property type="protein sequence ID" value="GGI87063.1"/>
    <property type="molecule type" value="Genomic_DNA"/>
</dbReference>
<dbReference type="Proteomes" id="UP000630149">
    <property type="component" value="Unassembled WGS sequence"/>
</dbReference>
<dbReference type="GO" id="GO:0016491">
    <property type="term" value="F:oxidoreductase activity"/>
    <property type="evidence" value="ECO:0007669"/>
    <property type="project" value="InterPro"/>
</dbReference>
<dbReference type="SUPFAM" id="SSF52833">
    <property type="entry name" value="Thioredoxin-like"/>
    <property type="match status" value="1"/>
</dbReference>
<dbReference type="PANTHER" id="PTHR42852">
    <property type="entry name" value="THIOL:DISULFIDE INTERCHANGE PROTEIN DSBE"/>
    <property type="match status" value="1"/>
</dbReference>
<feature type="domain" description="Thioredoxin" evidence="1">
    <location>
        <begin position="17"/>
        <end position="152"/>
    </location>
</feature>
<dbReference type="InterPro" id="IPR050553">
    <property type="entry name" value="Thioredoxin_ResA/DsbE_sf"/>
</dbReference>
<reference evidence="2" key="2">
    <citation type="submission" date="2020-09" db="EMBL/GenBank/DDBJ databases">
        <authorList>
            <person name="Sun Q."/>
            <person name="Ohkuma M."/>
        </authorList>
    </citation>
    <scope>NUCLEOTIDE SEQUENCE</scope>
    <source>
        <strain evidence="2">JCM 13919</strain>
    </source>
</reference>
<sequence>MIFLRMLKTLGMLLVLIYNNTVFAAHTLRDIHGHEIPLASLKGKWVYINYWASWCGPCLEEIPELNRFYNRYKSQNVVMLGVNYDALPLYEQKQLVREIGIKYPNLSEDPSSFFHIRDIRGVPVTFVFNPDGKLRKTLYGPQTIETLQRVMS</sequence>
<accession>A0A917JVT3</accession>
<dbReference type="PROSITE" id="PS51352">
    <property type="entry name" value="THIOREDOXIN_2"/>
    <property type="match status" value="1"/>
</dbReference>
<dbReference type="Gene3D" id="3.40.30.10">
    <property type="entry name" value="Glutaredoxin"/>
    <property type="match status" value="1"/>
</dbReference>
<dbReference type="InterPro" id="IPR000866">
    <property type="entry name" value="AhpC/TSA"/>
</dbReference>
<gene>
    <name evidence="2" type="primary">resA</name>
    <name evidence="2" type="ORF">GCM10007966_14720</name>
</gene>
<evidence type="ECO:0000259" key="1">
    <source>
        <dbReference type="PROSITE" id="PS51352"/>
    </source>
</evidence>
<evidence type="ECO:0000313" key="3">
    <source>
        <dbReference type="Proteomes" id="UP000630149"/>
    </source>
</evidence>